<dbReference type="NCBIfam" id="NF038404">
    <property type="entry name" value="perm_prefix_2"/>
    <property type="match status" value="1"/>
</dbReference>
<accession>A0AA49JJ75</accession>
<evidence type="ECO:0000256" key="1">
    <source>
        <dbReference type="ARBA" id="ARBA00004651"/>
    </source>
</evidence>
<evidence type="ECO:0000259" key="8">
    <source>
        <dbReference type="Pfam" id="PF12704"/>
    </source>
</evidence>
<dbReference type="PANTHER" id="PTHR30572:SF18">
    <property type="entry name" value="ABC-TYPE MACROLIDE FAMILY EXPORT SYSTEM PERMEASE COMPONENT 2"/>
    <property type="match status" value="1"/>
</dbReference>
<dbReference type="InterPro" id="IPR003838">
    <property type="entry name" value="ABC3_permease_C"/>
</dbReference>
<reference evidence="9" key="1">
    <citation type="journal article" date="2023" name="Comput. Struct. Biotechnol. J.">
        <title>Discovery of a novel marine Bacteroidetes with a rich repertoire of carbohydrate-active enzymes.</title>
        <authorList>
            <person name="Chen B."/>
            <person name="Liu G."/>
            <person name="Chen Q."/>
            <person name="Wang H."/>
            <person name="Liu L."/>
            <person name="Tang K."/>
        </authorList>
    </citation>
    <scope>NUCLEOTIDE SEQUENCE</scope>
    <source>
        <strain evidence="9">TK19036</strain>
    </source>
</reference>
<dbReference type="InterPro" id="IPR047699">
    <property type="entry name" value="Permease_put_prefix"/>
</dbReference>
<feature type="domain" description="MacB-like periplasmic core" evidence="8">
    <location>
        <begin position="98"/>
        <end position="310"/>
    </location>
</feature>
<feature type="transmembrane region" description="Helical" evidence="6">
    <location>
        <begin position="369"/>
        <end position="390"/>
    </location>
</feature>
<dbReference type="InterPro" id="IPR025857">
    <property type="entry name" value="MacB_PCD"/>
</dbReference>
<feature type="domain" description="ABC3 transporter permease C-terminal" evidence="7">
    <location>
        <begin position="377"/>
        <end position="491"/>
    </location>
</feature>
<evidence type="ECO:0000313" key="9">
    <source>
        <dbReference type="EMBL" id="WKN38847.1"/>
    </source>
</evidence>
<dbReference type="GO" id="GO:0005886">
    <property type="term" value="C:plasma membrane"/>
    <property type="evidence" value="ECO:0007669"/>
    <property type="project" value="UniProtKB-SubCell"/>
</dbReference>
<dbReference type="Pfam" id="PF12704">
    <property type="entry name" value="MacB_PCD"/>
    <property type="match status" value="2"/>
</dbReference>
<organism evidence="9">
    <name type="scientific">Roseihalotalea indica</name>
    <dbReference type="NCBI Taxonomy" id="2867963"/>
    <lineage>
        <taxon>Bacteria</taxon>
        <taxon>Pseudomonadati</taxon>
        <taxon>Bacteroidota</taxon>
        <taxon>Cytophagia</taxon>
        <taxon>Cytophagales</taxon>
        <taxon>Catalimonadaceae</taxon>
        <taxon>Roseihalotalea</taxon>
    </lineage>
</organism>
<keyword evidence="3 6" id="KW-0812">Transmembrane</keyword>
<keyword evidence="4 6" id="KW-1133">Transmembrane helix</keyword>
<sequence>MSTKHLPPQWVNHLLTWFCDPGLLPEIEGDLYEMYQRWVQQHGIRKAQWLYFLNAITYFRPAFVKRNHDQLSPVNHSAMFNNYLKVGYRNLFRHKVFSFINMTGLSIGLACCMLIVLYTKDEVSYDRFHENKEQIFRVTATMTRSDGVNQIGSTNQIVGPSFAKEIPEIEAYLRMETASFILRRGTDTHNQEVHAVEDNFFSVFSFPLLAGNPQQVFSELNTMVLSETAAEKYFGTTDVVGKTLELQVEDAFEPFVITGVAKDPPQNSSIQFDVLIPFKFNRQNDEDTNWIGFYINTFVLLSPDADYHTLDPKLNEVFLSKAGEELKQARERFNFIAEIHFGLQPFQQIHLDPDYGANRNGLTAGSNPIYSYILSGIALFILLIACINFINLTVAHSLRRAKEIGIRKVIGGQRRQLIGQFMGESFIICLIAFAGAILIVLLVLPFFNELANKRLSFTYLLDTKLITGYILLFLLTGFIAGFYPALVLSGFTPVQTLYNRFRLSGKNYLAKGLVVFQFSLAIFLMIATVGVYSQFNYLIQKDLGYNNDDLAVVYLGRGRHDAIVEALKNDLAQEPSIDMISTRSGGPNYTVAKANNKEQEIEFAISWVDENFLPALQIPLMQGRNFSPEYTTDSSQSVIVNESFVKEVGWGGASGKDPIGQELAYGDQPLTVVGVVKDYHFESLREKIGPLLLIKGSGDLWVKMQPDQLTQALKATQAAYEKVVPFRPFEYELLSTINERNYEAEAKWKQMITVGAGLSIFVSCMGLFGLAMLSIQRRTKEIGIRKVLGAAVSDIVFLLSHDFVKLIILAFLIAIPLGYYAVDQWLQNFAYQINLSWWIFALAGTVAIIVAVSTVSVQSVKAATANPVDSLRNE</sequence>
<evidence type="ECO:0000256" key="3">
    <source>
        <dbReference type="ARBA" id="ARBA00022692"/>
    </source>
</evidence>
<dbReference type="EMBL" id="CP120682">
    <property type="protein sequence ID" value="WKN38847.1"/>
    <property type="molecule type" value="Genomic_DNA"/>
</dbReference>
<dbReference type="PANTHER" id="PTHR30572">
    <property type="entry name" value="MEMBRANE COMPONENT OF TRANSPORTER-RELATED"/>
    <property type="match status" value="1"/>
</dbReference>
<protein>
    <submittedName>
        <fullName evidence="9">ABC transporter permease</fullName>
    </submittedName>
</protein>
<dbReference type="GO" id="GO:0022857">
    <property type="term" value="F:transmembrane transporter activity"/>
    <property type="evidence" value="ECO:0007669"/>
    <property type="project" value="TreeGrafter"/>
</dbReference>
<keyword evidence="5 6" id="KW-0472">Membrane</keyword>
<dbReference type="InterPro" id="IPR050250">
    <property type="entry name" value="Macrolide_Exporter_MacB"/>
</dbReference>
<dbReference type="Pfam" id="PF02687">
    <property type="entry name" value="FtsX"/>
    <property type="match status" value="2"/>
</dbReference>
<evidence type="ECO:0000256" key="4">
    <source>
        <dbReference type="ARBA" id="ARBA00022989"/>
    </source>
</evidence>
<feature type="transmembrane region" description="Helical" evidence="6">
    <location>
        <begin position="96"/>
        <end position="118"/>
    </location>
</feature>
<feature type="transmembrane region" description="Helical" evidence="6">
    <location>
        <begin position="508"/>
        <end position="532"/>
    </location>
</feature>
<keyword evidence="2" id="KW-1003">Cell membrane</keyword>
<feature type="transmembrane region" description="Helical" evidence="6">
    <location>
        <begin position="425"/>
        <end position="446"/>
    </location>
</feature>
<feature type="transmembrane region" description="Helical" evidence="6">
    <location>
        <begin position="466"/>
        <end position="488"/>
    </location>
</feature>
<comment type="subcellular location">
    <subcellularLocation>
        <location evidence="1">Cell membrane</location>
        <topology evidence="1">Multi-pass membrane protein</topology>
    </subcellularLocation>
</comment>
<evidence type="ECO:0000256" key="6">
    <source>
        <dbReference type="SAM" id="Phobius"/>
    </source>
</evidence>
<evidence type="ECO:0000256" key="5">
    <source>
        <dbReference type="ARBA" id="ARBA00023136"/>
    </source>
</evidence>
<gene>
    <name evidence="9" type="ORF">K4G66_09045</name>
</gene>
<proteinExistence type="predicted"/>
<evidence type="ECO:0000259" key="7">
    <source>
        <dbReference type="Pfam" id="PF02687"/>
    </source>
</evidence>
<dbReference type="AlphaFoldDB" id="A0AA49JJ75"/>
<evidence type="ECO:0000256" key="2">
    <source>
        <dbReference type="ARBA" id="ARBA00022475"/>
    </source>
</evidence>
<reference evidence="9" key="2">
    <citation type="journal article" date="2024" name="Antonie Van Leeuwenhoek">
        <title>Roseihalotalea indica gen. nov., sp. nov., a halophilic Bacteroidetes from mesopelagic Southwest Indian Ocean with higher carbohydrate metabolic potential.</title>
        <authorList>
            <person name="Chen B."/>
            <person name="Zhang M."/>
            <person name="Lin D."/>
            <person name="Ye J."/>
            <person name="Tang K."/>
        </authorList>
    </citation>
    <scope>NUCLEOTIDE SEQUENCE</scope>
    <source>
        <strain evidence="9">TK19036</strain>
    </source>
</reference>
<feature type="transmembrane region" description="Helical" evidence="6">
    <location>
        <begin position="835"/>
        <end position="857"/>
    </location>
</feature>
<feature type="domain" description="ABC3 transporter permease C-terminal" evidence="7">
    <location>
        <begin position="756"/>
        <end position="867"/>
    </location>
</feature>
<feature type="transmembrane region" description="Helical" evidence="6">
    <location>
        <begin position="751"/>
        <end position="775"/>
    </location>
</feature>
<name>A0AA49JJ75_9BACT</name>
<feature type="domain" description="MacB-like periplasmic core" evidence="8">
    <location>
        <begin position="520"/>
        <end position="679"/>
    </location>
</feature>
<feature type="transmembrane region" description="Helical" evidence="6">
    <location>
        <begin position="787"/>
        <end position="815"/>
    </location>
</feature>